<keyword evidence="2" id="KW-1185">Reference proteome</keyword>
<dbReference type="STRING" id="430453.SAMN04487962_101514"/>
<sequence length="318" mass="34393">MPSSIYYPNRVCSSRDIAKMSCPSDLSPEDFERRLLAANGRPINTSNLCAPHKPLLLPSARQDDSVDISQVLSCTPEQQHTLSHLSHYAGGAAVMGMADFLWDTRLSDVMGDLNTFGGNGMGAAVAQSDKVLDAINRYDIANKRFEDLKNHRAAPRMVNAAKLRADAAFREMNQVLYSRSLNYLNNNAFRMRQTTNATGRPVWESIPVRNTADVQKLARFAKVGRVAGPGFILLDGYLRANSVHHAWKNGDPTWKREAVVQSGAFAGGIAAGAAIGFVIALTPVGLAVAVVAAGAVAVGSDYLLKGIFGDLYDLVTEW</sequence>
<accession>A0A1H9Z8I1</accession>
<dbReference type="OrthoDB" id="6383099at2"/>
<dbReference type="Proteomes" id="UP000198762">
    <property type="component" value="Unassembled WGS sequence"/>
</dbReference>
<organism evidence="1 2">
    <name type="scientific">Marinobacter segnicrescens</name>
    <dbReference type="NCBI Taxonomy" id="430453"/>
    <lineage>
        <taxon>Bacteria</taxon>
        <taxon>Pseudomonadati</taxon>
        <taxon>Pseudomonadota</taxon>
        <taxon>Gammaproteobacteria</taxon>
        <taxon>Pseudomonadales</taxon>
        <taxon>Marinobacteraceae</taxon>
        <taxon>Marinobacter</taxon>
    </lineage>
</organism>
<evidence type="ECO:0000313" key="1">
    <source>
        <dbReference type="EMBL" id="SES77758.1"/>
    </source>
</evidence>
<dbReference type="EMBL" id="FOHZ01000001">
    <property type="protein sequence ID" value="SES77758.1"/>
    <property type="molecule type" value="Genomic_DNA"/>
</dbReference>
<proteinExistence type="predicted"/>
<protein>
    <submittedName>
        <fullName evidence="1">Uncharacterized protein</fullName>
    </submittedName>
</protein>
<reference evidence="2" key="1">
    <citation type="submission" date="2016-10" db="EMBL/GenBank/DDBJ databases">
        <authorList>
            <person name="Varghese N."/>
            <person name="Submissions S."/>
        </authorList>
    </citation>
    <scope>NUCLEOTIDE SEQUENCE [LARGE SCALE GENOMIC DNA]</scope>
    <source>
        <strain evidence="2">CGMCC 1.6489</strain>
    </source>
</reference>
<evidence type="ECO:0000313" key="2">
    <source>
        <dbReference type="Proteomes" id="UP000198762"/>
    </source>
</evidence>
<name>A0A1H9Z8I1_9GAMM</name>
<dbReference type="RefSeq" id="WP_091848626.1">
    <property type="nucleotide sequence ID" value="NZ_FOHZ01000001.1"/>
</dbReference>
<dbReference type="AlphaFoldDB" id="A0A1H9Z8I1"/>
<gene>
    <name evidence="1" type="ORF">SAMN04487962_101514</name>
</gene>